<keyword evidence="2 4" id="KW-0863">Zinc-finger</keyword>
<evidence type="ECO:0000256" key="4">
    <source>
        <dbReference type="PROSITE-ProRule" id="PRU00146"/>
    </source>
</evidence>
<dbReference type="Pfam" id="PF03564">
    <property type="entry name" value="DUF1759"/>
    <property type="match status" value="1"/>
</dbReference>
<evidence type="ECO:0000256" key="3">
    <source>
        <dbReference type="ARBA" id="ARBA00022833"/>
    </source>
</evidence>
<feature type="region of interest" description="Disordered" evidence="5">
    <location>
        <begin position="1042"/>
        <end position="1084"/>
    </location>
</feature>
<dbReference type="PROSITE" id="PS50016">
    <property type="entry name" value="ZF_PHD_2"/>
    <property type="match status" value="1"/>
</dbReference>
<accession>A0ABM1Z6N0</accession>
<dbReference type="SMART" id="SM00249">
    <property type="entry name" value="PHD"/>
    <property type="match status" value="1"/>
</dbReference>
<dbReference type="Gene3D" id="3.30.40.10">
    <property type="entry name" value="Zinc/RING finger domain, C3HC4 (zinc finger)"/>
    <property type="match status" value="1"/>
</dbReference>
<dbReference type="InterPro" id="IPR013083">
    <property type="entry name" value="Znf_RING/FYVE/PHD"/>
</dbReference>
<feature type="compositionally biased region" description="Basic and acidic residues" evidence="5">
    <location>
        <begin position="1052"/>
        <end position="1064"/>
    </location>
</feature>
<dbReference type="RefSeq" id="XP_062709353.1">
    <property type="nucleotide sequence ID" value="XM_062853369.1"/>
</dbReference>
<dbReference type="EnsemblMetazoa" id="AALFPA23_015548.R22629">
    <property type="protein sequence ID" value="AALFPA23_015548.P22629"/>
    <property type="gene ID" value="AALFPA23_015548"/>
</dbReference>
<evidence type="ECO:0000256" key="5">
    <source>
        <dbReference type="SAM" id="MobiDB-lite"/>
    </source>
</evidence>
<feature type="region of interest" description="Disordered" evidence="5">
    <location>
        <begin position="279"/>
        <end position="311"/>
    </location>
</feature>
<keyword evidence="8" id="KW-1185">Reference proteome</keyword>
<dbReference type="CDD" id="cd15517">
    <property type="entry name" value="PHD_TCF19_like"/>
    <property type="match status" value="1"/>
</dbReference>
<proteinExistence type="predicted"/>
<dbReference type="InterPro" id="IPR001965">
    <property type="entry name" value="Znf_PHD"/>
</dbReference>
<dbReference type="SUPFAM" id="SSF57903">
    <property type="entry name" value="FYVE/PHD zinc finger"/>
    <property type="match status" value="1"/>
</dbReference>
<feature type="compositionally biased region" description="Polar residues" evidence="5">
    <location>
        <begin position="333"/>
        <end position="347"/>
    </location>
</feature>
<protein>
    <recommendedName>
        <fullName evidence="6">PHD-type domain-containing protein</fullName>
    </recommendedName>
</protein>
<dbReference type="InterPro" id="IPR019787">
    <property type="entry name" value="Znf_PHD-finger"/>
</dbReference>
<name>A0ABM1Z6N0_AEDAL</name>
<dbReference type="PANTHER" id="PTHR47331">
    <property type="entry name" value="PHD-TYPE DOMAIN-CONTAINING PROTEIN"/>
    <property type="match status" value="1"/>
</dbReference>
<reference evidence="7" key="2">
    <citation type="submission" date="2025-05" db="UniProtKB">
        <authorList>
            <consortium name="EnsemblMetazoa"/>
        </authorList>
    </citation>
    <scope>IDENTIFICATION</scope>
    <source>
        <strain evidence="7">Foshan</strain>
    </source>
</reference>
<reference evidence="8" key="1">
    <citation type="journal article" date="2015" name="Proc. Natl. Acad. Sci. U.S.A.">
        <title>Genome sequence of the Asian Tiger mosquito, Aedes albopictus, reveals insights into its biology, genetics, and evolution.</title>
        <authorList>
            <person name="Chen X.G."/>
            <person name="Jiang X."/>
            <person name="Gu J."/>
            <person name="Xu M."/>
            <person name="Wu Y."/>
            <person name="Deng Y."/>
            <person name="Zhang C."/>
            <person name="Bonizzoni M."/>
            <person name="Dermauw W."/>
            <person name="Vontas J."/>
            <person name="Armbruster P."/>
            <person name="Huang X."/>
            <person name="Yang Y."/>
            <person name="Zhang H."/>
            <person name="He W."/>
            <person name="Peng H."/>
            <person name="Liu Y."/>
            <person name="Wu K."/>
            <person name="Chen J."/>
            <person name="Lirakis M."/>
            <person name="Topalis P."/>
            <person name="Van Leeuwen T."/>
            <person name="Hall A.B."/>
            <person name="Jiang X."/>
            <person name="Thorpe C."/>
            <person name="Mueller R.L."/>
            <person name="Sun C."/>
            <person name="Waterhouse R.M."/>
            <person name="Yan G."/>
            <person name="Tu Z.J."/>
            <person name="Fang X."/>
            <person name="James A.A."/>
        </authorList>
    </citation>
    <scope>NUCLEOTIDE SEQUENCE [LARGE SCALE GENOMIC DNA]</scope>
    <source>
        <strain evidence="8">Foshan</strain>
    </source>
</reference>
<feature type="region of interest" description="Disordered" evidence="5">
    <location>
        <begin position="452"/>
        <end position="489"/>
    </location>
</feature>
<dbReference type="PANTHER" id="PTHR47331:SF5">
    <property type="entry name" value="RIBONUCLEASE H"/>
    <property type="match status" value="1"/>
</dbReference>
<organism evidence="7 8">
    <name type="scientific">Aedes albopictus</name>
    <name type="common">Asian tiger mosquito</name>
    <name type="synonym">Stegomyia albopicta</name>
    <dbReference type="NCBI Taxonomy" id="7160"/>
    <lineage>
        <taxon>Eukaryota</taxon>
        <taxon>Metazoa</taxon>
        <taxon>Ecdysozoa</taxon>
        <taxon>Arthropoda</taxon>
        <taxon>Hexapoda</taxon>
        <taxon>Insecta</taxon>
        <taxon>Pterygota</taxon>
        <taxon>Neoptera</taxon>
        <taxon>Endopterygota</taxon>
        <taxon>Diptera</taxon>
        <taxon>Nematocera</taxon>
        <taxon>Culicoidea</taxon>
        <taxon>Culicidae</taxon>
        <taxon>Culicinae</taxon>
        <taxon>Aedini</taxon>
        <taxon>Aedes</taxon>
        <taxon>Stegomyia</taxon>
    </lineage>
</organism>
<dbReference type="Pfam" id="PF00628">
    <property type="entry name" value="PHD"/>
    <property type="match status" value="1"/>
</dbReference>
<feature type="compositionally biased region" description="Polar residues" evidence="5">
    <location>
        <begin position="452"/>
        <end position="462"/>
    </location>
</feature>
<dbReference type="InterPro" id="IPR011011">
    <property type="entry name" value="Znf_FYVE_PHD"/>
</dbReference>
<feature type="compositionally biased region" description="Polar residues" evidence="5">
    <location>
        <begin position="469"/>
        <end position="486"/>
    </location>
</feature>
<evidence type="ECO:0000256" key="2">
    <source>
        <dbReference type="ARBA" id="ARBA00022771"/>
    </source>
</evidence>
<evidence type="ECO:0000259" key="6">
    <source>
        <dbReference type="PROSITE" id="PS50016"/>
    </source>
</evidence>
<evidence type="ECO:0000313" key="7">
    <source>
        <dbReference type="EnsemblMetazoa" id="AALFPA23_015548.P22629"/>
    </source>
</evidence>
<sequence>MKLFAVEAPQYKIAVKPGSPFICSIPPSTIFKIRAKMDESHTSRATEGHAEESSCAACQRPDSAEDMVQCDHCDVWKHYSCAAVNASVAGRSFVCGDCTAPQIDDVISVQTGSSRSSSTSTFSVCLSQLVERQQVERARVEVQLQRRHLDEQQRLIDEVLNGAGELSNGAIDKTISSACSMRIATPPPPGAPVGATARQSTTTMAPGMVYTPLTTLNPNTVRSLRTRKDPRTTPSDVRNRIELCENRADPTPEQLTELHSQLELCRKLLERFQTTAAANESLQQSGEDKPMKEKPSQSAASMSRVVSQTGTIPKANRSLYAVTEEDRMHSDYQSDTGAVGRTTSPNETWPLKHLVGQTDQPPVSRAAEPTEIRPNDMELPGKRQAFNHSIENTIKFVPDHCPTTNNRITREQLRFVARPNEMCSPPNNFREQLRNFPAHLNDFELPGIQRKSQSTGLKTSNHPPRAIDTSRSPRLSESYQQSQDIPQQDPVRLTQQQLAARQSLAKDLPRFSGDPAEWPIFISNYRYTTEACGFSDGENMLRLQRCLVGSALETVRSRLVLPAAVPRVIETLRLRFGRPELLINALLRKVREIPAPKSDKLEGLIDFGMAVQALCDHIEAANERAHLSNPSLLQELVAKLPADQRMMWAGYKRGFQQVDLKTFGDYMASVVRDAISVVDFESDVKQNSPAKNKGFINSHETETYTYTEESIREKPKQYAPEIQEAENHTHRQLASSTLFRIIPVTLHGRNGSIDTFAFLDEGSDLTLIESDLATSLGVQGTPQPLRLRWTGNTTRVEKDSHQITVDIAGIGQSKLHKLLNARTVSSLGLPRQSFAMEEAEKKHKHLQGIPITSYRNAVPKILIGVDNLRRALPLEVREGIATSPVAVKTRLGWCVYGPGESNKQESYNFHIRECVADERYGPTKKFNEIEAVYTIPVAIPSTSEEDQVAKTIELTSKPSGDSQTNDAIWKRWTDVYFKGMLGSEEWQRLVVEAQMGVHSRPLTCLPLIAEQPKVLELNHDEESVAAVQLQFRKLVGRANLGRPWKPFQRQSGENRKSTSRDGRNPGRNNRKISNPDNQRQQKDTIQGEKAFPASWLTLLDLQGVSEVPENSGLHPGETVAAEVVQLAALLPSVTEAPRPTGEASRQDK</sequence>
<keyword evidence="3" id="KW-0862">Zinc</keyword>
<feature type="domain" description="PHD-type" evidence="6">
    <location>
        <begin position="52"/>
        <end position="101"/>
    </location>
</feature>
<dbReference type="InterPro" id="IPR005312">
    <property type="entry name" value="DUF1759"/>
</dbReference>
<feature type="compositionally biased region" description="Polar residues" evidence="5">
    <location>
        <begin position="296"/>
        <end position="311"/>
    </location>
</feature>
<evidence type="ECO:0000256" key="1">
    <source>
        <dbReference type="ARBA" id="ARBA00022723"/>
    </source>
</evidence>
<feature type="compositionally biased region" description="Basic and acidic residues" evidence="5">
    <location>
        <begin position="286"/>
        <end position="295"/>
    </location>
</feature>
<dbReference type="Proteomes" id="UP000069940">
    <property type="component" value="Unassembled WGS sequence"/>
</dbReference>
<feature type="region of interest" description="Disordered" evidence="5">
    <location>
        <begin position="325"/>
        <end position="367"/>
    </location>
</feature>
<keyword evidence="1" id="KW-0479">Metal-binding</keyword>
<evidence type="ECO:0000313" key="8">
    <source>
        <dbReference type="Proteomes" id="UP000069940"/>
    </source>
</evidence>
<dbReference type="GeneID" id="134288451"/>